<gene>
    <name evidence="2" type="ORF">J7S20_04645</name>
</gene>
<feature type="transmembrane region" description="Helical" evidence="1">
    <location>
        <begin position="12"/>
        <end position="28"/>
    </location>
</feature>
<keyword evidence="1" id="KW-1133">Transmembrane helix</keyword>
<keyword evidence="1" id="KW-0812">Transmembrane</keyword>
<reference evidence="2" key="1">
    <citation type="submission" date="2021-04" db="EMBL/GenBank/DDBJ databases">
        <title>Ouciella asimina sp. nov., isolated from the surface seawater in the hydrothermal field of Okinawa Trough.</title>
        <authorList>
            <person name="Shuang W."/>
        </authorList>
    </citation>
    <scope>NUCLEOTIDE SEQUENCE</scope>
    <source>
        <strain evidence="2">LXI357</strain>
    </source>
</reference>
<evidence type="ECO:0000313" key="2">
    <source>
        <dbReference type="EMBL" id="MBR0551791.1"/>
    </source>
</evidence>
<name>A0A8T4IBN7_9SPHN</name>
<proteinExistence type="predicted"/>
<protein>
    <submittedName>
        <fullName evidence="2">Uncharacterized protein</fullName>
    </submittedName>
</protein>
<evidence type="ECO:0000256" key="1">
    <source>
        <dbReference type="SAM" id="Phobius"/>
    </source>
</evidence>
<keyword evidence="3" id="KW-1185">Reference proteome</keyword>
<dbReference type="RefSeq" id="WP_284053053.1">
    <property type="nucleotide sequence ID" value="NZ_JAGRQC010000001.1"/>
</dbReference>
<accession>A0A8T4IBN7</accession>
<organism evidence="2 3">
    <name type="scientific">Stakelama marina</name>
    <dbReference type="NCBI Taxonomy" id="2826939"/>
    <lineage>
        <taxon>Bacteria</taxon>
        <taxon>Pseudomonadati</taxon>
        <taxon>Pseudomonadota</taxon>
        <taxon>Alphaproteobacteria</taxon>
        <taxon>Sphingomonadales</taxon>
        <taxon>Sphingomonadaceae</taxon>
        <taxon>Stakelama</taxon>
    </lineage>
</organism>
<comment type="caution">
    <text evidence="2">The sequence shown here is derived from an EMBL/GenBank/DDBJ whole genome shotgun (WGS) entry which is preliminary data.</text>
</comment>
<sequence>MSDKPIFRRRLIYAIVLGAAIMFVWAFLRETGKVGGQDCTASRQVERDASGNITKITTRACPDG</sequence>
<evidence type="ECO:0000313" key="3">
    <source>
        <dbReference type="Proteomes" id="UP000676996"/>
    </source>
</evidence>
<dbReference type="EMBL" id="JAGRQC010000001">
    <property type="protein sequence ID" value="MBR0551791.1"/>
    <property type="molecule type" value="Genomic_DNA"/>
</dbReference>
<dbReference type="Proteomes" id="UP000676996">
    <property type="component" value="Unassembled WGS sequence"/>
</dbReference>
<keyword evidence="1" id="KW-0472">Membrane</keyword>
<dbReference type="AlphaFoldDB" id="A0A8T4IBN7"/>